<name>A0AAE3IWA9_9BACI</name>
<dbReference type="EMBL" id="JAOUSF010000002">
    <property type="protein sequence ID" value="MCU9613260.1"/>
    <property type="molecule type" value="Genomic_DNA"/>
</dbReference>
<dbReference type="CDD" id="cd02516">
    <property type="entry name" value="CDP-ME_synthetase"/>
    <property type="match status" value="1"/>
</dbReference>
<evidence type="ECO:0000256" key="2">
    <source>
        <dbReference type="ARBA" id="ARBA00022695"/>
    </source>
</evidence>
<reference evidence="4" key="1">
    <citation type="submission" date="2022-10" db="EMBL/GenBank/DDBJ databases">
        <title>Description of Fervidibacillus gen. nov. in the family Fervidibacillaceae fam. nov. with two species, Fervidibacillus albus sp. nov., and Fervidibacillus halotolerans sp. nov., isolated from tidal flat sediments.</title>
        <authorList>
            <person name="Kwon K.K."/>
            <person name="Yang S.-H."/>
        </authorList>
    </citation>
    <scope>NUCLEOTIDE SEQUENCE</scope>
    <source>
        <strain evidence="4">JCM 19140</strain>
    </source>
</reference>
<dbReference type="GO" id="GO:0008299">
    <property type="term" value="P:isoprenoid biosynthetic process"/>
    <property type="evidence" value="ECO:0007669"/>
    <property type="project" value="UniProtKB-KW"/>
</dbReference>
<evidence type="ECO:0000313" key="5">
    <source>
        <dbReference type="Proteomes" id="UP001209318"/>
    </source>
</evidence>
<dbReference type="Gene3D" id="3.90.550.10">
    <property type="entry name" value="Spore Coat Polysaccharide Biosynthesis Protein SpsA, Chain A"/>
    <property type="match status" value="1"/>
</dbReference>
<keyword evidence="3" id="KW-0414">Isoprene biosynthesis</keyword>
<evidence type="ECO:0000256" key="3">
    <source>
        <dbReference type="ARBA" id="ARBA00023229"/>
    </source>
</evidence>
<dbReference type="InterPro" id="IPR050088">
    <property type="entry name" value="IspD/TarI_cytidylyltransf_bact"/>
</dbReference>
<keyword evidence="1" id="KW-0808">Transferase</keyword>
<proteinExistence type="predicted"/>
<dbReference type="GO" id="GO:0050518">
    <property type="term" value="F:2-C-methyl-D-erythritol 4-phosphate cytidylyltransferase activity"/>
    <property type="evidence" value="ECO:0007669"/>
    <property type="project" value="TreeGrafter"/>
</dbReference>
<dbReference type="PANTHER" id="PTHR32125">
    <property type="entry name" value="2-C-METHYL-D-ERYTHRITOL 4-PHOSPHATE CYTIDYLYLTRANSFERASE, CHLOROPLASTIC"/>
    <property type="match status" value="1"/>
</dbReference>
<keyword evidence="2 4" id="KW-0548">Nucleotidyltransferase</keyword>
<dbReference type="RefSeq" id="WP_263072469.1">
    <property type="nucleotide sequence ID" value="NZ_JAOUSF010000002.1"/>
</dbReference>
<evidence type="ECO:0000256" key="1">
    <source>
        <dbReference type="ARBA" id="ARBA00022679"/>
    </source>
</evidence>
<dbReference type="PANTHER" id="PTHR32125:SF4">
    <property type="entry name" value="2-C-METHYL-D-ERYTHRITOL 4-PHOSPHATE CYTIDYLYLTRANSFERASE, CHLOROPLASTIC"/>
    <property type="match status" value="1"/>
</dbReference>
<organism evidence="4 5">
    <name type="scientific">Perspicuibacillus lycopersici</name>
    <dbReference type="NCBI Taxonomy" id="1325689"/>
    <lineage>
        <taxon>Bacteria</taxon>
        <taxon>Bacillati</taxon>
        <taxon>Bacillota</taxon>
        <taxon>Bacilli</taxon>
        <taxon>Bacillales</taxon>
        <taxon>Bacillaceae</taxon>
        <taxon>Perspicuibacillus</taxon>
    </lineage>
</organism>
<gene>
    <name evidence="4" type="ORF">OEV98_06800</name>
</gene>
<accession>A0AAE3IWA9</accession>
<keyword evidence="5" id="KW-1185">Reference proteome</keyword>
<evidence type="ECO:0000313" key="4">
    <source>
        <dbReference type="EMBL" id="MCU9613260.1"/>
    </source>
</evidence>
<dbReference type="Pfam" id="PF01128">
    <property type="entry name" value="IspD"/>
    <property type="match status" value="1"/>
</dbReference>
<comment type="caution">
    <text evidence="4">The sequence shown here is derived from an EMBL/GenBank/DDBJ whole genome shotgun (WGS) entry which is preliminary data.</text>
</comment>
<sequence length="228" mass="26127">MADYSLVLLSGGIGKRMQLNIPKQFLLLAGKPIFIHVLEKVDRIPEIKEIIVTCPADFLLKTEEVIREYGFTTPIHCIEGGETRQESVYKGLKQASYENTIIHEAVRPFVTEEMFQTLIQEKNENAIFGLDIPFTVLQGTTKVDGNLQRDQLVNVQLPHKYNTKTLLYAHECAREDALEFTEDASLYFHYYHSDITILQGSEYNIKITKPIDRKIAEAIYKETILMGE</sequence>
<protein>
    <submittedName>
        <fullName evidence="4">2-C-methyl-D-erythritol 4-phosphate cytidylyltransferase</fullName>
    </submittedName>
</protein>
<dbReference type="InterPro" id="IPR034683">
    <property type="entry name" value="IspD/TarI"/>
</dbReference>
<dbReference type="AlphaFoldDB" id="A0AAE3IWA9"/>
<dbReference type="SUPFAM" id="SSF53448">
    <property type="entry name" value="Nucleotide-diphospho-sugar transferases"/>
    <property type="match status" value="1"/>
</dbReference>
<dbReference type="InterPro" id="IPR029044">
    <property type="entry name" value="Nucleotide-diphossugar_trans"/>
</dbReference>
<dbReference type="Proteomes" id="UP001209318">
    <property type="component" value="Unassembled WGS sequence"/>
</dbReference>